<dbReference type="EMBL" id="JAMKOV010000031">
    <property type="protein sequence ID" value="KAI8035760.1"/>
    <property type="molecule type" value="Genomic_DNA"/>
</dbReference>
<dbReference type="AlphaFoldDB" id="A0A9P9YFH7"/>
<dbReference type="Proteomes" id="UP001059596">
    <property type="component" value="Unassembled WGS sequence"/>
</dbReference>
<protein>
    <submittedName>
        <fullName evidence="1">Uncharacterized protein</fullName>
    </submittedName>
</protein>
<gene>
    <name evidence="1" type="ORF">M5D96_011510</name>
</gene>
<accession>A0A9P9YFH7</accession>
<reference evidence="1" key="1">
    <citation type="journal article" date="2023" name="Genome Biol. Evol.">
        <title>Long-read-based Genome Assembly of Drosophila gunungcola Reveals Fewer Chemosensory Genes in Flower-breeding Species.</title>
        <authorList>
            <person name="Negi A."/>
            <person name="Liao B.Y."/>
            <person name="Yeh S.D."/>
        </authorList>
    </citation>
    <scope>NUCLEOTIDE SEQUENCE</scope>
    <source>
        <strain evidence="1">Sukarami</strain>
    </source>
</reference>
<proteinExistence type="predicted"/>
<name>A0A9P9YFH7_9MUSC</name>
<keyword evidence="2" id="KW-1185">Reference proteome</keyword>
<evidence type="ECO:0000313" key="2">
    <source>
        <dbReference type="Proteomes" id="UP001059596"/>
    </source>
</evidence>
<sequence>MCSLIFSSKSSASSPVFTRSNSDVALVSSGVGTQTIMTLFLPIRWQGMPSLRMRLTRMLPRLVSARTSSWVFSVSLTGFKYSVPTPRSPKSLSFFINTLHRFEKTASSSTTCLEITSVLAIH</sequence>
<organism evidence="1 2">
    <name type="scientific">Drosophila gunungcola</name>
    <name type="common">fruit fly</name>
    <dbReference type="NCBI Taxonomy" id="103775"/>
    <lineage>
        <taxon>Eukaryota</taxon>
        <taxon>Metazoa</taxon>
        <taxon>Ecdysozoa</taxon>
        <taxon>Arthropoda</taxon>
        <taxon>Hexapoda</taxon>
        <taxon>Insecta</taxon>
        <taxon>Pterygota</taxon>
        <taxon>Neoptera</taxon>
        <taxon>Endopterygota</taxon>
        <taxon>Diptera</taxon>
        <taxon>Brachycera</taxon>
        <taxon>Muscomorpha</taxon>
        <taxon>Ephydroidea</taxon>
        <taxon>Drosophilidae</taxon>
        <taxon>Drosophila</taxon>
        <taxon>Sophophora</taxon>
    </lineage>
</organism>
<evidence type="ECO:0000313" key="1">
    <source>
        <dbReference type="EMBL" id="KAI8035760.1"/>
    </source>
</evidence>
<comment type="caution">
    <text evidence="1">The sequence shown here is derived from an EMBL/GenBank/DDBJ whole genome shotgun (WGS) entry which is preliminary data.</text>
</comment>